<proteinExistence type="predicted"/>
<evidence type="ECO:0000313" key="2">
    <source>
        <dbReference type="EMBL" id="KAK0652488.1"/>
    </source>
</evidence>
<protein>
    <submittedName>
        <fullName evidence="2">Uncharacterized protein</fullName>
    </submittedName>
</protein>
<evidence type="ECO:0000313" key="3">
    <source>
        <dbReference type="Proteomes" id="UP001174936"/>
    </source>
</evidence>
<sequence>MRPSFPTMSPQTAPLAPSRRKPAVSWATVNEEPVKSTQARPHLSVPSPFFANRCRVS</sequence>
<feature type="compositionally biased region" description="Polar residues" evidence="1">
    <location>
        <begin position="1"/>
        <end position="12"/>
    </location>
</feature>
<feature type="region of interest" description="Disordered" evidence="1">
    <location>
        <begin position="1"/>
        <end position="45"/>
    </location>
</feature>
<keyword evidence="3" id="KW-1185">Reference proteome</keyword>
<gene>
    <name evidence="2" type="ORF">B0T16DRAFT_406271</name>
</gene>
<dbReference type="EMBL" id="JAULSV010000002">
    <property type="protein sequence ID" value="KAK0652488.1"/>
    <property type="molecule type" value="Genomic_DNA"/>
</dbReference>
<evidence type="ECO:0000256" key="1">
    <source>
        <dbReference type="SAM" id="MobiDB-lite"/>
    </source>
</evidence>
<dbReference type="AlphaFoldDB" id="A0AA39YH74"/>
<reference evidence="2" key="1">
    <citation type="submission" date="2023-06" db="EMBL/GenBank/DDBJ databases">
        <title>Genome-scale phylogeny and comparative genomics of the fungal order Sordariales.</title>
        <authorList>
            <consortium name="Lawrence Berkeley National Laboratory"/>
            <person name="Hensen N."/>
            <person name="Bonometti L."/>
            <person name="Westerberg I."/>
            <person name="Brannstrom I.O."/>
            <person name="Guillou S."/>
            <person name="Cros-Aarteil S."/>
            <person name="Calhoun S."/>
            <person name="Haridas S."/>
            <person name="Kuo A."/>
            <person name="Mondo S."/>
            <person name="Pangilinan J."/>
            <person name="Riley R."/>
            <person name="Labutti K."/>
            <person name="Andreopoulos B."/>
            <person name="Lipzen A."/>
            <person name="Chen C."/>
            <person name="Yanf M."/>
            <person name="Daum C."/>
            <person name="Ng V."/>
            <person name="Clum A."/>
            <person name="Steindorff A."/>
            <person name="Ohm R."/>
            <person name="Martin F."/>
            <person name="Silar P."/>
            <person name="Natvig D."/>
            <person name="Lalanne C."/>
            <person name="Gautier V."/>
            <person name="Ament-Velasquez S.L."/>
            <person name="Kruys A."/>
            <person name="Hutchinson M.I."/>
            <person name="Powell A.J."/>
            <person name="Barry K."/>
            <person name="Miller A.N."/>
            <person name="Grigoriev I.V."/>
            <person name="Debuchy R."/>
            <person name="Gladieux P."/>
            <person name="Thoren M.H."/>
            <person name="Johannesson H."/>
        </authorList>
    </citation>
    <scope>NUCLEOTIDE SEQUENCE</scope>
    <source>
        <strain evidence="2">SMH2532-1</strain>
    </source>
</reference>
<comment type="caution">
    <text evidence="2">The sequence shown here is derived from an EMBL/GenBank/DDBJ whole genome shotgun (WGS) entry which is preliminary data.</text>
</comment>
<dbReference type="Proteomes" id="UP001174936">
    <property type="component" value="Unassembled WGS sequence"/>
</dbReference>
<name>A0AA39YH74_9PEZI</name>
<accession>A0AA39YH74</accession>
<organism evidence="2 3">
    <name type="scientific">Cercophora newfieldiana</name>
    <dbReference type="NCBI Taxonomy" id="92897"/>
    <lineage>
        <taxon>Eukaryota</taxon>
        <taxon>Fungi</taxon>
        <taxon>Dikarya</taxon>
        <taxon>Ascomycota</taxon>
        <taxon>Pezizomycotina</taxon>
        <taxon>Sordariomycetes</taxon>
        <taxon>Sordariomycetidae</taxon>
        <taxon>Sordariales</taxon>
        <taxon>Lasiosphaeriaceae</taxon>
        <taxon>Cercophora</taxon>
    </lineage>
</organism>